<accession>A0A426TYF3</accession>
<evidence type="ECO:0000256" key="1">
    <source>
        <dbReference type="SAM" id="MobiDB-lite"/>
    </source>
</evidence>
<proteinExistence type="predicted"/>
<protein>
    <submittedName>
        <fullName evidence="2">Uncharacterized protein</fullName>
    </submittedName>
</protein>
<feature type="region of interest" description="Disordered" evidence="1">
    <location>
        <begin position="93"/>
        <end position="114"/>
    </location>
</feature>
<evidence type="ECO:0000313" key="2">
    <source>
        <dbReference type="EMBL" id="RRR70978.1"/>
    </source>
</evidence>
<dbReference type="EMBL" id="RSAS01000479">
    <property type="protein sequence ID" value="RRR70978.1"/>
    <property type="molecule type" value="Genomic_DNA"/>
</dbReference>
<gene>
    <name evidence="2" type="ORF">EI684_12235</name>
</gene>
<dbReference type="Proteomes" id="UP000280307">
    <property type="component" value="Unassembled WGS sequence"/>
</dbReference>
<dbReference type="AlphaFoldDB" id="A0A426TYF3"/>
<name>A0A426TYF3_9CHLR</name>
<sequence length="178" mass="18454">MSDAPETLTGQIAVLEASLANPLPEAVRAIVVQQIAALRQQQAALINFGNAQTGAVSMGDLAAQDLTKGEVQVSSTLQGAAIGVNLGTIQISQPSPPAAHAASQSAHATPERAAHQRKLLEVHRTTLGHYLTRQAMLSSAHAPPEIMHGIREARAGIAKAKAALRGWGVAVEDLSDDA</sequence>
<organism evidence="2 3">
    <name type="scientific">Candidatus Viridilinea halotolerans</name>
    <dbReference type="NCBI Taxonomy" id="2491704"/>
    <lineage>
        <taxon>Bacteria</taxon>
        <taxon>Bacillati</taxon>
        <taxon>Chloroflexota</taxon>
        <taxon>Chloroflexia</taxon>
        <taxon>Chloroflexales</taxon>
        <taxon>Chloroflexineae</taxon>
        <taxon>Oscillochloridaceae</taxon>
        <taxon>Candidatus Viridilinea</taxon>
    </lineage>
</organism>
<feature type="compositionally biased region" description="Low complexity" evidence="1">
    <location>
        <begin position="98"/>
        <end position="108"/>
    </location>
</feature>
<evidence type="ECO:0000313" key="3">
    <source>
        <dbReference type="Proteomes" id="UP000280307"/>
    </source>
</evidence>
<comment type="caution">
    <text evidence="2">The sequence shown here is derived from an EMBL/GenBank/DDBJ whole genome shotgun (WGS) entry which is preliminary data.</text>
</comment>
<reference evidence="2 3" key="1">
    <citation type="submission" date="2018-12" db="EMBL/GenBank/DDBJ databases">
        <title>Genome Sequence of Candidatus Viridilinea halotolerans isolated from saline sulfide-rich spring.</title>
        <authorList>
            <person name="Grouzdev D.S."/>
            <person name="Burganskaya E.I."/>
            <person name="Krutkina M.S."/>
            <person name="Sukhacheva M.V."/>
            <person name="Gorlenko V.M."/>
        </authorList>
    </citation>
    <scope>NUCLEOTIDE SEQUENCE [LARGE SCALE GENOMIC DNA]</scope>
    <source>
        <strain evidence="2">Chok-6</strain>
    </source>
</reference>